<reference evidence="2 3" key="1">
    <citation type="submission" date="2015-12" db="EMBL/GenBank/DDBJ databases">
        <authorList>
            <person name="Shamseldin A."/>
            <person name="Moawad H."/>
            <person name="Abd El-Rahim W.M."/>
            <person name="Sadowsky M.J."/>
        </authorList>
    </citation>
    <scope>NUCLEOTIDE SEQUENCE [LARGE SCALE GENOMIC DNA]</scope>
    <source>
        <strain evidence="2 3">JC234</strain>
    </source>
</reference>
<dbReference type="Proteomes" id="UP000094795">
    <property type="component" value="Unassembled WGS sequence"/>
</dbReference>
<keyword evidence="1" id="KW-0175">Coiled coil</keyword>
<evidence type="ECO:0000313" key="3">
    <source>
        <dbReference type="Proteomes" id="UP000094795"/>
    </source>
</evidence>
<feature type="coiled-coil region" evidence="1">
    <location>
        <begin position="18"/>
        <end position="45"/>
    </location>
</feature>
<dbReference type="EMBL" id="LQZT01000023">
    <property type="protein sequence ID" value="OCW56905.1"/>
    <property type="molecule type" value="Genomic_DNA"/>
</dbReference>
<evidence type="ECO:0000256" key="1">
    <source>
        <dbReference type="SAM" id="Coils"/>
    </source>
</evidence>
<accession>A0A1C1YTT4</accession>
<organism evidence="2 3">
    <name type="scientific">Hoeflea olei</name>
    <dbReference type="NCBI Taxonomy" id="1480615"/>
    <lineage>
        <taxon>Bacteria</taxon>
        <taxon>Pseudomonadati</taxon>
        <taxon>Pseudomonadota</taxon>
        <taxon>Alphaproteobacteria</taxon>
        <taxon>Hyphomicrobiales</taxon>
        <taxon>Rhizobiaceae</taxon>
        <taxon>Hoeflea</taxon>
    </lineage>
</organism>
<gene>
    <name evidence="2" type="ORF">AWJ14_07025</name>
</gene>
<keyword evidence="3" id="KW-1185">Reference proteome</keyword>
<protein>
    <submittedName>
        <fullName evidence="2">Uncharacterized protein</fullName>
    </submittedName>
</protein>
<name>A0A1C1YTT4_9HYPH</name>
<dbReference type="RefSeq" id="WP_066179969.1">
    <property type="nucleotide sequence ID" value="NZ_LQZT01000023.1"/>
</dbReference>
<proteinExistence type="predicted"/>
<evidence type="ECO:0000313" key="2">
    <source>
        <dbReference type="EMBL" id="OCW56905.1"/>
    </source>
</evidence>
<dbReference type="AlphaFoldDB" id="A0A1C1YTT4"/>
<sequence>MDTQDITRDIAGIVDDPALSKSQKIDKLESMRENARAEMRAASESAMVDDNRIGDELKHLDEALDRLGSEKRSIEDGGGATL</sequence>
<comment type="caution">
    <text evidence="2">The sequence shown here is derived from an EMBL/GenBank/DDBJ whole genome shotgun (WGS) entry which is preliminary data.</text>
</comment>